<protein>
    <recommendedName>
        <fullName evidence="4">Transcriptional regulator, AlpA family</fullName>
    </recommendedName>
</protein>
<dbReference type="InterPro" id="IPR009061">
    <property type="entry name" value="DNA-bd_dom_put_sf"/>
</dbReference>
<dbReference type="Pfam" id="PF05930">
    <property type="entry name" value="Phage_AlpA"/>
    <property type="match status" value="1"/>
</dbReference>
<evidence type="ECO:0000256" key="1">
    <source>
        <dbReference type="SAM" id="MobiDB-lite"/>
    </source>
</evidence>
<evidence type="ECO:0000313" key="3">
    <source>
        <dbReference type="Proteomes" id="UP000583387"/>
    </source>
</evidence>
<dbReference type="Proteomes" id="UP000583387">
    <property type="component" value="Unassembled WGS sequence"/>
</dbReference>
<organism evidence="2 3">
    <name type="scientific">Zestomonas carbonaria</name>
    <dbReference type="NCBI Taxonomy" id="2762745"/>
    <lineage>
        <taxon>Bacteria</taxon>
        <taxon>Pseudomonadati</taxon>
        <taxon>Pseudomonadota</taxon>
        <taxon>Gammaproteobacteria</taxon>
        <taxon>Pseudomonadales</taxon>
        <taxon>Pseudomonadaceae</taxon>
        <taxon>Zestomonas</taxon>
    </lineage>
</organism>
<dbReference type="EMBL" id="CAJFCI010000045">
    <property type="protein sequence ID" value="CAD5108065.1"/>
    <property type="molecule type" value="Genomic_DNA"/>
</dbReference>
<proteinExistence type="predicted"/>
<sequence>MQATTSKTLINRKKLLAMIPLSERTIFNMEQRGEFPRRIALTSRNVAWDLAEVEEWIEARKSSGTQAMRPGFTQSVEAATFWPLKRRAPQVSMTREATPRCSGGAAEPALL</sequence>
<dbReference type="AlphaFoldDB" id="A0A7U7EQ17"/>
<dbReference type="InterPro" id="IPR010260">
    <property type="entry name" value="AlpA"/>
</dbReference>
<dbReference type="Gene3D" id="1.10.238.160">
    <property type="match status" value="1"/>
</dbReference>
<name>A0A7U7EQ17_9GAMM</name>
<comment type="caution">
    <text evidence="2">The sequence shown here is derived from an EMBL/GenBank/DDBJ whole genome shotgun (WGS) entry which is preliminary data.</text>
</comment>
<evidence type="ECO:0008006" key="4">
    <source>
        <dbReference type="Google" id="ProtNLM"/>
    </source>
</evidence>
<dbReference type="SUPFAM" id="SSF46955">
    <property type="entry name" value="Putative DNA-binding domain"/>
    <property type="match status" value="1"/>
</dbReference>
<keyword evidence="3" id="KW-1185">Reference proteome</keyword>
<feature type="region of interest" description="Disordered" evidence="1">
    <location>
        <begin position="89"/>
        <end position="111"/>
    </location>
</feature>
<evidence type="ECO:0000313" key="2">
    <source>
        <dbReference type="EMBL" id="CAD5108065.1"/>
    </source>
</evidence>
<gene>
    <name evidence="2" type="ORF">PSEWESI4_02349</name>
</gene>
<reference evidence="2 3" key="1">
    <citation type="submission" date="2020-08" db="EMBL/GenBank/DDBJ databases">
        <authorList>
            <person name="Criscuolo A."/>
        </authorList>
    </citation>
    <scope>NUCLEOTIDE SEQUENCE [LARGE SCALE GENOMIC DNA]</scope>
    <source>
        <strain evidence="2">CIP111764</strain>
    </source>
</reference>
<accession>A0A7U7EQ17</accession>